<proteinExistence type="predicted"/>
<feature type="chain" id="PRO_5040181598" evidence="2">
    <location>
        <begin position="25"/>
        <end position="673"/>
    </location>
</feature>
<feature type="compositionally biased region" description="Basic and acidic residues" evidence="1">
    <location>
        <begin position="479"/>
        <end position="488"/>
    </location>
</feature>
<sequence length="673" mass="75054">MKFGIVYCCLLVGIFSTGENYASGVASKREAPGRPSGLGLRAREKLDKIKDVLKRLRLKDRKKETDEILDSAELLRLKKLKWGSTPKSHFLSLGEDAEPRNTFKDRYSDFLVHEHPKLKSETWWSGPRSESTRQGAFLAGTSSEESSFESTFRRDPGERSELKISVNNPAYRTFWEPLESDDTYFQPPGIQGADTITLHSPNQDALRVPEVQLLHPLSQPPSLETKHEAAGKRTGLDSLFDARSHQMKTPYREFWDHSEPIFDAPPCQPSSDTPIEIITLRPQMLDSKPETSSPYSIPHVEESSSLEPHSQPPQFEVNQKVEADGRMFSSSLIEDTMPNGLKTPAYHDFWDSSEASNENLPLSFNAHLSELSHLRSFQESSGQEVQRYPSTKDLFDDTDANHVVGTPSLQPPPGEPELTARTILGMDTTIYQHARQSLSDENILTHSEIPSHTKGKPCATIAMPIDKRPASSQDVPNEGQERVDDRVGEEGGPIQFFTKSGFKGHPWTGASDPKYHQLIANLGKAIGAGLDAPHYSKAEGLGTSRKGPEELEVLLPDGPARTTTTYNPTVQDTIDKILREIRLSGANIEPEFFIGEEGPPVTVRHYAPPVIIEEVQRPVIIDHHQTAIIEKHRAKTPAVVIDHYLPPEFVQVKTESVKVVRSEAGDEEKVVKN</sequence>
<feature type="signal peptide" evidence="2">
    <location>
        <begin position="1"/>
        <end position="24"/>
    </location>
</feature>
<evidence type="ECO:0000313" key="4">
    <source>
        <dbReference type="Proteomes" id="UP001152759"/>
    </source>
</evidence>
<feature type="region of interest" description="Disordered" evidence="1">
    <location>
        <begin position="468"/>
        <end position="488"/>
    </location>
</feature>
<protein>
    <submittedName>
        <fullName evidence="3">Uncharacterized protein</fullName>
    </submittedName>
</protein>
<evidence type="ECO:0000256" key="1">
    <source>
        <dbReference type="SAM" id="MobiDB-lite"/>
    </source>
</evidence>
<accession>A0A9P0A0V8</accession>
<feature type="region of interest" description="Disordered" evidence="1">
    <location>
        <begin position="393"/>
        <end position="416"/>
    </location>
</feature>
<dbReference type="Proteomes" id="UP001152759">
    <property type="component" value="Chromosome 1"/>
</dbReference>
<organism evidence="3 4">
    <name type="scientific">Bemisia tabaci</name>
    <name type="common">Sweetpotato whitefly</name>
    <name type="synonym">Aleurodes tabaci</name>
    <dbReference type="NCBI Taxonomy" id="7038"/>
    <lineage>
        <taxon>Eukaryota</taxon>
        <taxon>Metazoa</taxon>
        <taxon>Ecdysozoa</taxon>
        <taxon>Arthropoda</taxon>
        <taxon>Hexapoda</taxon>
        <taxon>Insecta</taxon>
        <taxon>Pterygota</taxon>
        <taxon>Neoptera</taxon>
        <taxon>Paraneoptera</taxon>
        <taxon>Hemiptera</taxon>
        <taxon>Sternorrhyncha</taxon>
        <taxon>Aleyrodoidea</taxon>
        <taxon>Aleyrodidae</taxon>
        <taxon>Aleyrodinae</taxon>
        <taxon>Bemisia</taxon>
    </lineage>
</organism>
<keyword evidence="2" id="KW-0732">Signal</keyword>
<gene>
    <name evidence="3" type="ORF">BEMITA_LOCUS1554</name>
</gene>
<keyword evidence="4" id="KW-1185">Reference proteome</keyword>
<feature type="region of interest" description="Disordered" evidence="1">
    <location>
        <begin position="286"/>
        <end position="314"/>
    </location>
</feature>
<evidence type="ECO:0000256" key="2">
    <source>
        <dbReference type="SAM" id="SignalP"/>
    </source>
</evidence>
<dbReference type="AlphaFoldDB" id="A0A9P0A0V8"/>
<feature type="compositionally biased region" description="Polar residues" evidence="1">
    <location>
        <begin position="303"/>
        <end position="314"/>
    </location>
</feature>
<dbReference type="EMBL" id="OU963862">
    <property type="protein sequence ID" value="CAH0381953.1"/>
    <property type="molecule type" value="Genomic_DNA"/>
</dbReference>
<reference evidence="3" key="1">
    <citation type="submission" date="2021-12" db="EMBL/GenBank/DDBJ databases">
        <authorList>
            <person name="King R."/>
        </authorList>
    </citation>
    <scope>NUCLEOTIDE SEQUENCE</scope>
</reference>
<evidence type="ECO:0000313" key="3">
    <source>
        <dbReference type="EMBL" id="CAH0381953.1"/>
    </source>
</evidence>
<name>A0A9P0A0V8_BEMTA</name>